<feature type="region of interest" description="Disordered" evidence="1">
    <location>
        <begin position="534"/>
        <end position="566"/>
    </location>
</feature>
<evidence type="ECO:0000256" key="1">
    <source>
        <dbReference type="SAM" id="MobiDB-lite"/>
    </source>
</evidence>
<name>A0AAV9WA21_9PEZI</name>
<proteinExistence type="predicted"/>
<evidence type="ECO:0000313" key="3">
    <source>
        <dbReference type="EMBL" id="KAK6503737.1"/>
    </source>
</evidence>
<feature type="region of interest" description="Disordered" evidence="1">
    <location>
        <begin position="272"/>
        <end position="299"/>
    </location>
</feature>
<dbReference type="Proteomes" id="UP001370758">
    <property type="component" value="Unassembled WGS sequence"/>
</dbReference>
<feature type="compositionally biased region" description="Acidic residues" evidence="1">
    <location>
        <begin position="659"/>
        <end position="679"/>
    </location>
</feature>
<feature type="compositionally biased region" description="Low complexity" evidence="1">
    <location>
        <begin position="646"/>
        <end position="656"/>
    </location>
</feature>
<sequence>MLPYSVLLALAAVLYSTPSTAISYSMISTKDIIEDPKDAPPKTYVETRPIGCTLMTDTPITPTNPTANIRDQGSWAGMSMHQDTWSPEATWIGFWARRECNRNLPSLVIHWYPQGATDQVFDVRRLLEYLPRMSEGDYRYMSWGEMTIVPQEIIDNVAPGAVAIREKKPSRVLGSEDQAWYRVYEDVVKIKTNPSDPMEDDLAGYSTRGQGRAGKQLHLTFRNEEFTRTINGPGGEYYPIPSDQLQNVDEMVEEQPAELDEIGEELPPALDQQAGMASNSPIESGSVVESSQRSSPGIFPDATVLINVEMERSPQIDQGGGMEEEVYNAPDATDTQAGPGNAFEPAGENTVETQLQEILQQEADLSQPSITVDTVLQTIGIPMADVARSIELTGPSNAEWSVLNRIALQRLQIEMNGLTQVEAIELAGHQISQWGPFSLANALGEVRIRREAGAGTLTPEAVEDLRARTINVAATEVEVARKVIRDVIARTAPAGQTQTRIQPWPEFENTQSDNELLANVAPINSANSLVESLGLDNNAPSQNGRLPGGGIEIEEEGGEGEDSDDVWRSIVVHGPVSEEIEEIQTLNPGQIISNMRTRVGQFRPGDGPPSSSSSEAEPALSSETESSSEKPTSDSSPYAPQDWEGRSPGLSSPRGSIQDQEESLADASDTTEEEEEEEYFQSTSQEESGTEEFEPYFTRSSAHNAAPVRGNRRGRPRRNARGRGQGK</sequence>
<feature type="compositionally biased region" description="Low complexity" evidence="1">
    <location>
        <begin position="608"/>
        <end position="626"/>
    </location>
</feature>
<feature type="compositionally biased region" description="Low complexity" evidence="1">
    <location>
        <begin position="283"/>
        <end position="295"/>
    </location>
</feature>
<keyword evidence="4" id="KW-1185">Reference proteome</keyword>
<reference evidence="3 4" key="1">
    <citation type="submission" date="2023-08" db="EMBL/GenBank/DDBJ databases">
        <authorList>
            <person name="Palmer J.M."/>
        </authorList>
    </citation>
    <scope>NUCLEOTIDE SEQUENCE [LARGE SCALE GENOMIC DNA]</scope>
    <source>
        <strain evidence="3 4">TWF481</strain>
    </source>
</reference>
<protein>
    <recommendedName>
        <fullName evidence="5">Enterotoxin</fullName>
    </recommendedName>
</protein>
<evidence type="ECO:0000313" key="4">
    <source>
        <dbReference type="Proteomes" id="UP001370758"/>
    </source>
</evidence>
<gene>
    <name evidence="3" type="ORF">TWF481_008741</name>
</gene>
<dbReference type="EMBL" id="JAVHJL010000005">
    <property type="protein sequence ID" value="KAK6503737.1"/>
    <property type="molecule type" value="Genomic_DNA"/>
</dbReference>
<accession>A0AAV9WA21</accession>
<evidence type="ECO:0000256" key="2">
    <source>
        <dbReference type="SAM" id="SignalP"/>
    </source>
</evidence>
<dbReference type="AlphaFoldDB" id="A0AAV9WA21"/>
<feature type="signal peptide" evidence="2">
    <location>
        <begin position="1"/>
        <end position="21"/>
    </location>
</feature>
<feature type="compositionally biased region" description="Basic residues" evidence="1">
    <location>
        <begin position="710"/>
        <end position="727"/>
    </location>
</feature>
<feature type="region of interest" description="Disordered" evidence="1">
    <location>
        <begin position="599"/>
        <end position="727"/>
    </location>
</feature>
<comment type="caution">
    <text evidence="3">The sequence shown here is derived from an EMBL/GenBank/DDBJ whole genome shotgun (WGS) entry which is preliminary data.</text>
</comment>
<feature type="chain" id="PRO_5043530297" description="Enterotoxin" evidence="2">
    <location>
        <begin position="22"/>
        <end position="727"/>
    </location>
</feature>
<keyword evidence="2" id="KW-0732">Signal</keyword>
<organism evidence="3 4">
    <name type="scientific">Arthrobotrys musiformis</name>
    <dbReference type="NCBI Taxonomy" id="47236"/>
    <lineage>
        <taxon>Eukaryota</taxon>
        <taxon>Fungi</taxon>
        <taxon>Dikarya</taxon>
        <taxon>Ascomycota</taxon>
        <taxon>Pezizomycotina</taxon>
        <taxon>Orbiliomycetes</taxon>
        <taxon>Orbiliales</taxon>
        <taxon>Orbiliaceae</taxon>
        <taxon>Arthrobotrys</taxon>
    </lineage>
</organism>
<feature type="compositionally biased region" description="Acidic residues" evidence="1">
    <location>
        <begin position="552"/>
        <end position="564"/>
    </location>
</feature>
<evidence type="ECO:0008006" key="5">
    <source>
        <dbReference type="Google" id="ProtNLM"/>
    </source>
</evidence>